<comment type="function">
    <text evidence="3">Catalyzes two steps in the biosynthesis of the molybdenum cofactor. In the first step, molybdopterin is adenylated. Subsequently, molybdate is inserted into adenylated molybdopterin and AMP is released.</text>
</comment>
<dbReference type="InterPro" id="IPR036425">
    <property type="entry name" value="MoaB/Mog-like_dom_sf"/>
</dbReference>
<comment type="similarity">
    <text evidence="1">In the C-terminal section; belongs to the MoeA family.</text>
</comment>
<reference evidence="6" key="1">
    <citation type="submission" date="2020-01" db="EMBL/GenBank/DDBJ databases">
        <authorList>
            <consortium name="DOE Joint Genome Institute"/>
            <person name="Haridas S."/>
            <person name="Albert R."/>
            <person name="Binder M."/>
            <person name="Bloem J."/>
            <person name="Labutti K."/>
            <person name="Salamov A."/>
            <person name="Andreopoulos B."/>
            <person name="Baker S.E."/>
            <person name="Barry K."/>
            <person name="Bills G."/>
            <person name="Bluhm B.H."/>
            <person name="Cannon C."/>
            <person name="Castanera R."/>
            <person name="Culley D.E."/>
            <person name="Daum C."/>
            <person name="Ezra D."/>
            <person name="Gonzalez J.B."/>
            <person name="Henrissat B."/>
            <person name="Kuo A."/>
            <person name="Liang C."/>
            <person name="Lipzen A."/>
            <person name="Lutzoni F."/>
            <person name="Magnuson J."/>
            <person name="Mondo S."/>
            <person name="Nolan M."/>
            <person name="Ohm R."/>
            <person name="Pangilinan J."/>
            <person name="Park H.-J."/>
            <person name="Ramirez L."/>
            <person name="Alfaro M."/>
            <person name="Sun H."/>
            <person name="Tritt A."/>
            <person name="Yoshinaga Y."/>
            <person name="Zwiers L.-H."/>
            <person name="Turgeon B.G."/>
            <person name="Goodwin S.B."/>
            <person name="Spatafora J.W."/>
            <person name="Crous P.W."/>
            <person name="Grigoriev I.V."/>
        </authorList>
    </citation>
    <scope>NUCLEOTIDE SEQUENCE</scope>
    <source>
        <strain evidence="6">P77</strain>
    </source>
</reference>
<keyword evidence="3" id="KW-0808">Transferase</keyword>
<organism evidence="6 7">
    <name type="scientific">Decorospora gaudefroyi</name>
    <dbReference type="NCBI Taxonomy" id="184978"/>
    <lineage>
        <taxon>Eukaryota</taxon>
        <taxon>Fungi</taxon>
        <taxon>Dikarya</taxon>
        <taxon>Ascomycota</taxon>
        <taxon>Pezizomycotina</taxon>
        <taxon>Dothideomycetes</taxon>
        <taxon>Pleosporomycetidae</taxon>
        <taxon>Pleosporales</taxon>
        <taxon>Pleosporineae</taxon>
        <taxon>Pleosporaceae</taxon>
        <taxon>Decorospora</taxon>
    </lineage>
</organism>
<keyword evidence="3" id="KW-0501">Molybdenum cofactor biosynthesis</keyword>
<comment type="catalytic activity">
    <reaction evidence="3">
        <text>adenylyl-molybdopterin + molybdate = Mo-molybdopterin + AMP + H(+)</text>
        <dbReference type="Rhea" id="RHEA:35047"/>
        <dbReference type="ChEBI" id="CHEBI:15378"/>
        <dbReference type="ChEBI" id="CHEBI:36264"/>
        <dbReference type="ChEBI" id="CHEBI:62727"/>
        <dbReference type="ChEBI" id="CHEBI:71302"/>
        <dbReference type="ChEBI" id="CHEBI:456215"/>
    </reaction>
</comment>
<dbReference type="SUPFAM" id="SSF53218">
    <property type="entry name" value="Molybdenum cofactor biosynthesis proteins"/>
    <property type="match status" value="1"/>
</dbReference>
<dbReference type="SUPFAM" id="SSF63882">
    <property type="entry name" value="MoeA N-terminal region -like"/>
    <property type="match status" value="1"/>
</dbReference>
<keyword evidence="3" id="KW-0460">Magnesium</keyword>
<evidence type="ECO:0000313" key="7">
    <source>
        <dbReference type="Proteomes" id="UP000800040"/>
    </source>
</evidence>
<dbReference type="Gene3D" id="3.40.980.10">
    <property type="entry name" value="MoaB/Mog-like domain"/>
    <property type="match status" value="1"/>
</dbReference>
<dbReference type="GO" id="GO:0061599">
    <property type="term" value="F:molybdopterin molybdotransferase activity"/>
    <property type="evidence" value="ECO:0007669"/>
    <property type="project" value="UniProtKB-UniRule"/>
</dbReference>
<dbReference type="GO" id="GO:0046872">
    <property type="term" value="F:metal ion binding"/>
    <property type="evidence" value="ECO:0007669"/>
    <property type="project" value="UniProtKB-UniRule"/>
</dbReference>
<dbReference type="Gene3D" id="3.90.105.10">
    <property type="entry name" value="Molybdopterin biosynthesis moea protein, domain 2"/>
    <property type="match status" value="1"/>
</dbReference>
<dbReference type="AlphaFoldDB" id="A0A6A5KQW8"/>
<dbReference type="GO" id="GO:0006777">
    <property type="term" value="P:Mo-molybdopterin cofactor biosynthetic process"/>
    <property type="evidence" value="ECO:0007669"/>
    <property type="project" value="UniProtKB-UniRule"/>
</dbReference>
<dbReference type="SUPFAM" id="SSF63867">
    <property type="entry name" value="MoeA C-terminal domain-like"/>
    <property type="match status" value="1"/>
</dbReference>
<dbReference type="GO" id="GO:0005829">
    <property type="term" value="C:cytosol"/>
    <property type="evidence" value="ECO:0007669"/>
    <property type="project" value="TreeGrafter"/>
</dbReference>
<name>A0A6A5KQW8_9PLEO</name>
<protein>
    <recommendedName>
        <fullName evidence="2">molybdopterin adenylyltransferase</fullName>
        <ecNumber evidence="2">2.7.7.75</ecNumber>
    </recommendedName>
</protein>
<feature type="domain" description="MoaB/Mog" evidence="5">
    <location>
        <begin position="207"/>
        <end position="352"/>
    </location>
</feature>
<dbReference type="FunFam" id="2.170.190.11:FF:000006">
    <property type="entry name" value="Molybdopterin molybdenumtransferase"/>
    <property type="match status" value="1"/>
</dbReference>
<keyword evidence="7" id="KW-1185">Reference proteome</keyword>
<dbReference type="InterPro" id="IPR036135">
    <property type="entry name" value="MoeA_linker/N_sf"/>
</dbReference>
<keyword evidence="3" id="KW-0479">Metal-binding</keyword>
<dbReference type="Pfam" id="PF03453">
    <property type="entry name" value="MoeA_N"/>
    <property type="match status" value="1"/>
</dbReference>
<dbReference type="GO" id="GO:0061598">
    <property type="term" value="F:molybdopterin adenylyltransferase activity"/>
    <property type="evidence" value="ECO:0007669"/>
    <property type="project" value="UniProtKB-UniRule"/>
</dbReference>
<dbReference type="Pfam" id="PF00994">
    <property type="entry name" value="MoCF_biosynth"/>
    <property type="match status" value="1"/>
</dbReference>
<dbReference type="InterPro" id="IPR038987">
    <property type="entry name" value="MoeA-like"/>
</dbReference>
<dbReference type="EC" id="2.7.7.75" evidence="2"/>
<evidence type="ECO:0000256" key="2">
    <source>
        <dbReference type="ARBA" id="ARBA00012509"/>
    </source>
</evidence>
<evidence type="ECO:0000256" key="1">
    <source>
        <dbReference type="ARBA" id="ARBA00008339"/>
    </source>
</evidence>
<dbReference type="UniPathway" id="UPA00344"/>
<comment type="pathway">
    <text evidence="3">Cofactor biosynthesis; molybdopterin biosynthesis.</text>
</comment>
<comment type="cofactor">
    <cofactor evidence="3">
        <name>Mg(2+)</name>
        <dbReference type="ChEBI" id="CHEBI:18420"/>
    </cofactor>
</comment>
<keyword evidence="3" id="KW-0500">Molybdenum</keyword>
<dbReference type="InterPro" id="IPR036688">
    <property type="entry name" value="MoeA_C_domain_IV_sf"/>
</dbReference>
<evidence type="ECO:0000256" key="3">
    <source>
        <dbReference type="RuleBase" id="RU365090"/>
    </source>
</evidence>
<dbReference type="Proteomes" id="UP000800040">
    <property type="component" value="Unassembled WGS sequence"/>
</dbReference>
<dbReference type="Gene3D" id="2.170.190.11">
    <property type="entry name" value="Molybdopterin biosynthesis moea protein, domain 3"/>
    <property type="match status" value="1"/>
</dbReference>
<dbReference type="InterPro" id="IPR001453">
    <property type="entry name" value="MoaB/Mog_dom"/>
</dbReference>
<comment type="similarity">
    <text evidence="3">Belongs to the MoeA family.</text>
</comment>
<dbReference type="PANTHER" id="PTHR10192:SF30">
    <property type="entry name" value="MOLYBDOPTERIN ADENYLYLTRANSFERASE"/>
    <property type="match status" value="1"/>
</dbReference>
<gene>
    <name evidence="6" type="ORF">BDW02DRAFT_415162</name>
</gene>
<sequence length="446" mass="47956">MAVNYTEALQILRKVAETRSQARRRPTERVPLLDAVGRSAAQHHVSPVTTPPKDTSAMDGYALSSAATVDASPENPVIFVVKGTIAAGDKPIELANELEDGALPCVEIMTGAQFPRSTSAMPFDACVKIEDTLCDGSSAPGSEFRSRKRIAVTRPLRPNANRRLAGGDMHEGDVILPKGTVVCSRHVMALASVGITEVAVYRKLRVAIWSTGNELKEGFDGACSDTQILNSNGPYLTTALKELGVDVDYNGILRDDANGLQSALSSFAEKAYDLVITTGAVSKGKFDFIVPALEESRASVHFHGVAIRPGHPVLFASTSRDTGTVPLFGLPGNPIATAACFRFLVVPFLKHFLGQTYEKAEVAKLQQLNGSQDAFLSSPRHLDCFRHGFTRGDGYGGKIVELSGNQSPAIISQFSASNCWVHIPRGRPVEPREAVVYCYPHKPSLV</sequence>
<dbReference type="InterPro" id="IPR005110">
    <property type="entry name" value="MoeA_linker/N"/>
</dbReference>
<dbReference type="EMBL" id="ML975252">
    <property type="protein sequence ID" value="KAF1838462.1"/>
    <property type="molecule type" value="Genomic_DNA"/>
</dbReference>
<feature type="region of interest" description="Disordered" evidence="4">
    <location>
        <begin position="39"/>
        <end position="59"/>
    </location>
</feature>
<evidence type="ECO:0000256" key="4">
    <source>
        <dbReference type="SAM" id="MobiDB-lite"/>
    </source>
</evidence>
<comment type="catalytic activity">
    <reaction evidence="3">
        <text>molybdopterin + ATP + H(+) = adenylyl-molybdopterin + diphosphate</text>
        <dbReference type="Rhea" id="RHEA:31331"/>
        <dbReference type="ChEBI" id="CHEBI:15378"/>
        <dbReference type="ChEBI" id="CHEBI:30616"/>
        <dbReference type="ChEBI" id="CHEBI:33019"/>
        <dbReference type="ChEBI" id="CHEBI:58698"/>
        <dbReference type="ChEBI" id="CHEBI:62727"/>
    </reaction>
</comment>
<dbReference type="PANTHER" id="PTHR10192">
    <property type="entry name" value="MOLYBDOPTERIN BIOSYNTHESIS PROTEIN"/>
    <property type="match status" value="1"/>
</dbReference>
<dbReference type="CDD" id="cd00887">
    <property type="entry name" value="MoeA"/>
    <property type="match status" value="1"/>
</dbReference>
<dbReference type="SMART" id="SM00852">
    <property type="entry name" value="MoCF_biosynth"/>
    <property type="match status" value="1"/>
</dbReference>
<proteinExistence type="inferred from homology"/>
<evidence type="ECO:0000259" key="5">
    <source>
        <dbReference type="SMART" id="SM00852"/>
    </source>
</evidence>
<dbReference type="GO" id="GO:0005524">
    <property type="term" value="F:ATP binding"/>
    <property type="evidence" value="ECO:0007669"/>
    <property type="project" value="UniProtKB-UniRule"/>
</dbReference>
<dbReference type="OrthoDB" id="6777263at2759"/>
<evidence type="ECO:0000313" key="6">
    <source>
        <dbReference type="EMBL" id="KAF1838462.1"/>
    </source>
</evidence>
<dbReference type="Gene3D" id="2.40.340.10">
    <property type="entry name" value="MoeA, C-terminal, domain IV"/>
    <property type="match status" value="1"/>
</dbReference>
<accession>A0A6A5KQW8</accession>